<proteinExistence type="predicted"/>
<dbReference type="GeneID" id="9676570"/>
<dbReference type="InParanoid" id="C7YJ84"/>
<organism evidence="2 3">
    <name type="scientific">Fusarium vanettenii (strain ATCC MYA-4622 / CBS 123669 / FGSC 9596 / NRRL 45880 / 77-13-4)</name>
    <name type="common">Fusarium solani subsp. pisi</name>
    <dbReference type="NCBI Taxonomy" id="660122"/>
    <lineage>
        <taxon>Eukaryota</taxon>
        <taxon>Fungi</taxon>
        <taxon>Dikarya</taxon>
        <taxon>Ascomycota</taxon>
        <taxon>Pezizomycotina</taxon>
        <taxon>Sordariomycetes</taxon>
        <taxon>Hypocreomycetidae</taxon>
        <taxon>Hypocreales</taxon>
        <taxon>Nectriaceae</taxon>
        <taxon>Fusarium</taxon>
        <taxon>Fusarium solani species complex</taxon>
        <taxon>Fusarium vanettenii</taxon>
    </lineage>
</organism>
<dbReference type="HOGENOM" id="CLU_058472_0_0_1"/>
<dbReference type="InterPro" id="IPR012337">
    <property type="entry name" value="RNaseH-like_sf"/>
</dbReference>
<accession>C7YJ84</accession>
<feature type="region of interest" description="Disordered" evidence="1">
    <location>
        <begin position="357"/>
        <end position="383"/>
    </location>
</feature>
<gene>
    <name evidence="2" type="ORF">NECHADRAFT_75590</name>
</gene>
<protein>
    <submittedName>
        <fullName evidence="2">Uncharacterized protein</fullName>
    </submittedName>
</protein>
<dbReference type="RefSeq" id="XP_003053939.1">
    <property type="nucleotide sequence ID" value="XM_003053893.1"/>
</dbReference>
<dbReference type="STRING" id="660122.C7YJ84"/>
<evidence type="ECO:0000256" key="1">
    <source>
        <dbReference type="SAM" id="MobiDB-lite"/>
    </source>
</evidence>
<dbReference type="OMA" id="GLETHWI"/>
<dbReference type="VEuPathDB" id="FungiDB:NECHADRAFT_75590"/>
<dbReference type="OrthoDB" id="4669781at2759"/>
<dbReference type="eggNOG" id="ENOG502T4G9">
    <property type="taxonomic scope" value="Eukaryota"/>
</dbReference>
<dbReference type="KEGG" id="nhe:NECHADRAFT_75590"/>
<dbReference type="Proteomes" id="UP000005206">
    <property type="component" value="Chromosome 1"/>
</dbReference>
<name>C7YJ84_FUSV7</name>
<dbReference type="AlphaFoldDB" id="C7YJ84"/>
<evidence type="ECO:0000313" key="3">
    <source>
        <dbReference type="Proteomes" id="UP000005206"/>
    </source>
</evidence>
<evidence type="ECO:0000313" key="2">
    <source>
        <dbReference type="EMBL" id="EEU48226.1"/>
    </source>
</evidence>
<dbReference type="EMBL" id="GG698896">
    <property type="protein sequence ID" value="EEU48226.1"/>
    <property type="molecule type" value="Genomic_DNA"/>
</dbReference>
<reference evidence="2 3" key="1">
    <citation type="journal article" date="2009" name="PLoS Genet.">
        <title>The genome of Nectria haematococca: contribution of supernumerary chromosomes to gene expansion.</title>
        <authorList>
            <person name="Coleman J.J."/>
            <person name="Rounsley S.D."/>
            <person name="Rodriguez-Carres M."/>
            <person name="Kuo A."/>
            <person name="Wasmann C.C."/>
            <person name="Grimwood J."/>
            <person name="Schmutz J."/>
            <person name="Taga M."/>
            <person name="White G.J."/>
            <person name="Zhou S."/>
            <person name="Schwartz D.C."/>
            <person name="Freitag M."/>
            <person name="Ma L.J."/>
            <person name="Danchin E.G."/>
            <person name="Henrissat B."/>
            <person name="Coutinho P.M."/>
            <person name="Nelson D.R."/>
            <person name="Straney D."/>
            <person name="Napoli C.A."/>
            <person name="Barker B.M."/>
            <person name="Gribskov M."/>
            <person name="Rep M."/>
            <person name="Kroken S."/>
            <person name="Molnar I."/>
            <person name="Rensing C."/>
            <person name="Kennell J.C."/>
            <person name="Zamora J."/>
            <person name="Farman M.L."/>
            <person name="Selker E.U."/>
            <person name="Salamov A."/>
            <person name="Shapiro H."/>
            <person name="Pangilinan J."/>
            <person name="Lindquist E."/>
            <person name="Lamers C."/>
            <person name="Grigoriev I.V."/>
            <person name="Geiser D.M."/>
            <person name="Covert S.F."/>
            <person name="Temporini E."/>
            <person name="Vanetten H.D."/>
        </authorList>
    </citation>
    <scope>NUCLEOTIDE SEQUENCE [LARGE SCALE GENOMIC DNA]</scope>
    <source>
        <strain evidence="3">ATCC MYA-4622 / CBS 123669 / FGSC 9596 / NRRL 45880 / 77-13-4</strain>
    </source>
</reference>
<sequence length="398" mass="45003">MATYEQLRHEPASRDLFNNRITKLQSLHNALKDLAFLAIDTEHVAITSEKDRMLHQVGLAYFPAPTPDSPTSPDAGCPNLQDFYTAKQLKGLTLNIKIDQDTQYNLVRAGGHRGMPVRRSHRFGQERQVDLEDLETAILDFIQGCDKKTNLVMIGFGMAAEWEYLSTYFPQAMRFFSAWVDLRDIAKDIAPVGNVPGLISLLKIFRYHCQDLQPGRGDLGGGVADNAGDDAVATCALAGALLLLENQQKLRLRQECGRIAGIFTKKKGFRVPNSKEHPFTATIRAGSPLPRSLDTAMKLARRFFNYSPQSTGLRSEDIGFITFRDKEQLDYFITATHRTALPMGGILRVRDYSREHGRINPENRDRKEKQELRERERSERSTDEVVDLESLFSSVMVR</sequence>
<keyword evidence="3" id="KW-1185">Reference proteome</keyword>
<dbReference type="SUPFAM" id="SSF53098">
    <property type="entry name" value="Ribonuclease H-like"/>
    <property type="match status" value="1"/>
</dbReference>